<dbReference type="PROSITE" id="PS52016">
    <property type="entry name" value="TONB_DEPENDENT_REC_3"/>
    <property type="match status" value="1"/>
</dbReference>
<feature type="signal peptide" evidence="9">
    <location>
        <begin position="1"/>
        <end position="20"/>
    </location>
</feature>
<dbReference type="SUPFAM" id="SSF49464">
    <property type="entry name" value="Carboxypeptidase regulatory domain-like"/>
    <property type="match status" value="1"/>
</dbReference>
<dbReference type="EMBL" id="CP010777">
    <property type="protein sequence ID" value="AKQ44758.1"/>
    <property type="molecule type" value="Genomic_DNA"/>
</dbReference>
<dbReference type="Gene3D" id="2.60.40.1120">
    <property type="entry name" value="Carboxypeptidase-like, regulatory domain"/>
    <property type="match status" value="1"/>
</dbReference>
<dbReference type="GO" id="GO:0009279">
    <property type="term" value="C:cell outer membrane"/>
    <property type="evidence" value="ECO:0007669"/>
    <property type="project" value="UniProtKB-SubCell"/>
</dbReference>
<dbReference type="PANTHER" id="PTHR40980">
    <property type="entry name" value="PLUG DOMAIN-CONTAINING PROTEIN"/>
    <property type="match status" value="1"/>
</dbReference>
<comment type="similarity">
    <text evidence="7">Belongs to the TonB-dependent receptor family.</text>
</comment>
<dbReference type="Gene3D" id="2.170.130.10">
    <property type="entry name" value="TonB-dependent receptor, plug domain"/>
    <property type="match status" value="1"/>
</dbReference>
<evidence type="ECO:0000256" key="8">
    <source>
        <dbReference type="SAM" id="MobiDB-lite"/>
    </source>
</evidence>
<protein>
    <recommendedName>
        <fullName evidence="10">Outer membrane protein beta-barrel domain-containing protein</fullName>
    </recommendedName>
</protein>
<dbReference type="Gene3D" id="2.40.170.20">
    <property type="entry name" value="TonB-dependent receptor, beta-barrel domain"/>
    <property type="match status" value="1"/>
</dbReference>
<dbReference type="InterPro" id="IPR008969">
    <property type="entry name" value="CarboxyPept-like_regulatory"/>
</dbReference>
<accession>A0A0H4VHH5</accession>
<dbReference type="PANTHER" id="PTHR40980:SF4">
    <property type="entry name" value="TONB-DEPENDENT RECEPTOR-LIKE BETA-BARREL DOMAIN-CONTAINING PROTEIN"/>
    <property type="match status" value="1"/>
</dbReference>
<evidence type="ECO:0000256" key="1">
    <source>
        <dbReference type="ARBA" id="ARBA00004571"/>
    </source>
</evidence>
<dbReference type="KEGG" id="ruf:TH63_02565"/>
<gene>
    <name evidence="11" type="ORF">TH63_02565</name>
</gene>
<dbReference type="RefSeq" id="WP_048919550.1">
    <property type="nucleotide sequence ID" value="NZ_CP010777.1"/>
</dbReference>
<evidence type="ECO:0000313" key="12">
    <source>
        <dbReference type="Proteomes" id="UP000036458"/>
    </source>
</evidence>
<feature type="domain" description="Outer membrane protein beta-barrel" evidence="10">
    <location>
        <begin position="405"/>
        <end position="817"/>
    </location>
</feature>
<evidence type="ECO:0000256" key="7">
    <source>
        <dbReference type="PROSITE-ProRule" id="PRU01360"/>
    </source>
</evidence>
<feature type="region of interest" description="Disordered" evidence="8">
    <location>
        <begin position="824"/>
        <end position="846"/>
    </location>
</feature>
<evidence type="ECO:0000313" key="11">
    <source>
        <dbReference type="EMBL" id="AKQ44758.1"/>
    </source>
</evidence>
<dbReference type="PATRIC" id="fig|1379910.4.peg.554"/>
<comment type="subcellular location">
    <subcellularLocation>
        <location evidence="1 7">Cell outer membrane</location>
        <topology evidence="1 7">Multi-pass membrane protein</topology>
    </subcellularLocation>
</comment>
<reference evidence="11 12" key="1">
    <citation type="submission" date="2015-01" db="EMBL/GenBank/DDBJ databases">
        <title>Rufibacter sp./DG31D/ whole genome sequencing.</title>
        <authorList>
            <person name="Kim M.K."/>
            <person name="Srinivasan S."/>
            <person name="Lee J.-J."/>
        </authorList>
    </citation>
    <scope>NUCLEOTIDE SEQUENCE [LARGE SCALE GENOMIC DNA]</scope>
    <source>
        <strain evidence="11 12">DG31D</strain>
    </source>
</reference>
<dbReference type="Pfam" id="PF13620">
    <property type="entry name" value="CarboxypepD_reg"/>
    <property type="match status" value="1"/>
</dbReference>
<dbReference type="OrthoDB" id="905812at2"/>
<keyword evidence="9" id="KW-0732">Signal</keyword>
<dbReference type="Pfam" id="PF14905">
    <property type="entry name" value="OMP_b-brl_3"/>
    <property type="match status" value="1"/>
</dbReference>
<keyword evidence="2 7" id="KW-0813">Transport</keyword>
<name>A0A0H4VHH5_9BACT</name>
<keyword evidence="6 7" id="KW-0998">Cell outer membrane</keyword>
<evidence type="ECO:0000256" key="3">
    <source>
        <dbReference type="ARBA" id="ARBA00022452"/>
    </source>
</evidence>
<dbReference type="InterPro" id="IPR036942">
    <property type="entry name" value="Beta-barrel_TonB_sf"/>
</dbReference>
<keyword evidence="12" id="KW-1185">Reference proteome</keyword>
<sequence length="846" mass="93189">MRHLFLTALLGLASVSSLLAQTPSQIPLPSTATAAGGGGQRMATGKITGVVTDASTSKPVEFATISLVSAATGKPIDGTVTDERGRFTLSRVAHGTYSVTVSFIGYETYTRPAFTLSEQDNEMVLGNIMLKSTQNKLKEVTVIGEKPLVEDKVDRMVYNAEQDITNIGGNASDVLKKVPSLTVDLDGNVQLRGSSNVRVLINNKPSSIMANSVADALRQFPSDMIKTVEVITSPSAKYDAEGTAGIINIITKKNSITGVNGSVSTSVGNRSANGNTNVNVRRGKIGFNANLGTHQQYNNKNESELERFIKTGSTAEDFSSSLNQNGSSSRRGGGVFGQVGFDADLDSMNSISAGVNLYQGRFNNKGAQHSLTTYQDGTEEIQSATSSKNKHSSLDLNLGYTHIFKPQQELAVLGQWTKGAMDNSSGQDNDILQRYSNNPRLLETLRNTNEGGNREATLQVDYTHPFQNKTLLEFGTKAILRRAESDALYRRTFAGNPNEEAEPNAFTYDQDVYASYASYGFKLGKNYNVKSGARYEYTNLQGNYIAPFRPAFTDNYGNFIPNVMLSRTIKNQTLRVGYTQRIQRPQIWYLNPYVNENDPKNVSFGNPELEPELTHAYELGYSSYFKTSSINMSVYWRQTNNAIESIRNIVGEPGALPINEANWQKQGVAYTTYSNIGKNATYGLSLSGNTKPMPKWNVGGSLNLNYINLQSTFQNNAAWQYNVNMNTGYDFGKGLAAQFFGNYSSPRPTIQGKFSGYYFSSFSVRKELWEKKGTLSVGIDNPFAKAMKVTSELENRNFVQNTINQNYNRGVKVSFSYRFGKMEMNQQPKRSKKSIRNDDAKAGESN</sequence>
<organism evidence="11 12">
    <name type="scientific">Rufibacter radiotolerans</name>
    <dbReference type="NCBI Taxonomy" id="1379910"/>
    <lineage>
        <taxon>Bacteria</taxon>
        <taxon>Pseudomonadati</taxon>
        <taxon>Bacteroidota</taxon>
        <taxon>Cytophagia</taxon>
        <taxon>Cytophagales</taxon>
        <taxon>Hymenobacteraceae</taxon>
        <taxon>Rufibacter</taxon>
    </lineage>
</organism>
<keyword evidence="3 7" id="KW-1134">Transmembrane beta strand</keyword>
<evidence type="ECO:0000256" key="9">
    <source>
        <dbReference type="SAM" id="SignalP"/>
    </source>
</evidence>
<feature type="chain" id="PRO_5005210797" description="Outer membrane protein beta-barrel domain-containing protein" evidence="9">
    <location>
        <begin position="21"/>
        <end position="846"/>
    </location>
</feature>
<evidence type="ECO:0000259" key="10">
    <source>
        <dbReference type="Pfam" id="PF14905"/>
    </source>
</evidence>
<keyword evidence="5 7" id="KW-0472">Membrane</keyword>
<dbReference type="InterPro" id="IPR037066">
    <property type="entry name" value="Plug_dom_sf"/>
</dbReference>
<dbReference type="STRING" id="1379910.TH63_02565"/>
<proteinExistence type="inferred from homology"/>
<dbReference type="Proteomes" id="UP000036458">
    <property type="component" value="Chromosome"/>
</dbReference>
<evidence type="ECO:0000256" key="2">
    <source>
        <dbReference type="ARBA" id="ARBA00022448"/>
    </source>
</evidence>
<dbReference type="AlphaFoldDB" id="A0A0H4VHH5"/>
<evidence type="ECO:0000256" key="4">
    <source>
        <dbReference type="ARBA" id="ARBA00022692"/>
    </source>
</evidence>
<dbReference type="SUPFAM" id="SSF56935">
    <property type="entry name" value="Porins"/>
    <property type="match status" value="1"/>
</dbReference>
<evidence type="ECO:0000256" key="5">
    <source>
        <dbReference type="ARBA" id="ARBA00023136"/>
    </source>
</evidence>
<feature type="compositionally biased region" description="Basic and acidic residues" evidence="8">
    <location>
        <begin position="835"/>
        <end position="846"/>
    </location>
</feature>
<dbReference type="InterPro" id="IPR041700">
    <property type="entry name" value="OMP_b-brl_3"/>
</dbReference>
<evidence type="ECO:0000256" key="6">
    <source>
        <dbReference type="ARBA" id="ARBA00023237"/>
    </source>
</evidence>
<keyword evidence="4 7" id="KW-0812">Transmembrane</keyword>
<dbReference type="InterPro" id="IPR039426">
    <property type="entry name" value="TonB-dep_rcpt-like"/>
</dbReference>